<evidence type="ECO:0000313" key="1">
    <source>
        <dbReference type="EMBL" id="AFC21200.1"/>
    </source>
</evidence>
<gene>
    <name evidence="1" type="ORF">GAP31_022</name>
</gene>
<dbReference type="EMBL" id="JN882284">
    <property type="protein sequence ID" value="AFC21200.1"/>
    <property type="molecule type" value="Genomic_DNA"/>
</dbReference>
<dbReference type="OrthoDB" id="32271at10239"/>
<keyword evidence="2" id="KW-1185">Reference proteome</keyword>
<protein>
    <submittedName>
        <fullName evidence="1">Uncharacterized protein</fullName>
    </submittedName>
</protein>
<evidence type="ECO:0000313" key="2">
    <source>
        <dbReference type="Proteomes" id="UP000000458"/>
    </source>
</evidence>
<accession>K4F938</accession>
<dbReference type="RefSeq" id="YP_006986855.1">
    <property type="nucleotide sequence ID" value="NC_019400.1"/>
</dbReference>
<name>K4F938_9CAUD</name>
<organism evidence="1 2">
    <name type="scientific">Cronobacter phage vB_CsaM_GAP31</name>
    <dbReference type="NCBI Taxonomy" id="1141135"/>
    <lineage>
        <taxon>Viruses</taxon>
        <taxon>Duplodnaviria</taxon>
        <taxon>Heunggongvirae</taxon>
        <taxon>Uroviricota</taxon>
        <taxon>Caudoviricetes</taxon>
        <taxon>Vequintavirinae</taxon>
        <taxon>Seunavirus</taxon>
        <taxon>Seunavirus GAP31</taxon>
    </lineage>
</organism>
<reference evidence="1 2" key="1">
    <citation type="journal article" date="2012" name="J. Virol.">
        <title>Genome Sequence of Cronobacter sakazakii Myovirus vB_CsaM_GAP31.</title>
        <authorList>
            <person name="Abbasifar R."/>
            <person name="Kropinski A.M."/>
            <person name="Sabour P.M."/>
            <person name="Ackermann H.W."/>
            <person name="Alanis Villa A."/>
            <person name="Abbasifar A."/>
            <person name="Griffiths M.W."/>
        </authorList>
    </citation>
    <scope>NUCLEOTIDE SEQUENCE [LARGE SCALE GENOMIC DNA]</scope>
</reference>
<dbReference type="KEGG" id="vg:13993633"/>
<dbReference type="Proteomes" id="UP000000458">
    <property type="component" value="Segment"/>
</dbReference>
<proteinExistence type="predicted"/>
<sequence length="113" mass="12880">MQITETLNDQQRLMSLAHKEALQQTFPIFNELTTGGYEVEFYYVDGFGGLTIVPSVKRIRVKANQEALSDVDYCSTLAHKVRQSFESRLTNPKFLAGQKISNGFKNKKGKYRV</sequence>
<dbReference type="GeneID" id="13993633"/>